<dbReference type="GO" id="GO:0005789">
    <property type="term" value="C:endoplasmic reticulum membrane"/>
    <property type="evidence" value="ECO:0007669"/>
    <property type="project" value="UniProtKB-SubCell"/>
</dbReference>
<evidence type="ECO:0000256" key="5">
    <source>
        <dbReference type="ARBA" id="ARBA00010617"/>
    </source>
</evidence>
<evidence type="ECO:0000256" key="1">
    <source>
        <dbReference type="ARBA" id="ARBA00001971"/>
    </source>
</evidence>
<dbReference type="PRINTS" id="PR00463">
    <property type="entry name" value="EP450I"/>
</dbReference>
<evidence type="ECO:0000256" key="8">
    <source>
        <dbReference type="ARBA" id="ARBA00022723"/>
    </source>
</evidence>
<keyword evidence="13" id="KW-0503">Monooxygenase</keyword>
<dbReference type="CDD" id="cd11056">
    <property type="entry name" value="CYP6-like"/>
    <property type="match status" value="1"/>
</dbReference>
<evidence type="ECO:0000256" key="3">
    <source>
        <dbReference type="ARBA" id="ARBA00004174"/>
    </source>
</evidence>
<dbReference type="PANTHER" id="PTHR24292:SF84">
    <property type="entry name" value="CYTOCHROME P450 28A5-RELATED"/>
    <property type="match status" value="1"/>
</dbReference>
<comment type="similarity">
    <text evidence="5">Belongs to the cytochrome P450 family.</text>
</comment>
<comment type="function">
    <text evidence="2">May be involved in the metabolism of insect hormones and in the breakdown of synthetic insecticides.</text>
</comment>
<accession>A0ABD0TKH8</accession>
<comment type="subcellular location">
    <subcellularLocation>
        <location evidence="4">Endoplasmic reticulum membrane</location>
        <topology evidence="4">Peripheral membrane protein</topology>
    </subcellularLocation>
    <subcellularLocation>
        <location evidence="3">Microsome membrane</location>
        <topology evidence="3">Peripheral membrane protein</topology>
    </subcellularLocation>
</comment>
<proteinExistence type="inferred from homology"/>
<keyword evidence="7 16" id="KW-0349">Heme</keyword>
<dbReference type="InterPro" id="IPR050476">
    <property type="entry name" value="Insect_CytP450_Detox"/>
</dbReference>
<sequence length="485" mass="56260">MILFLSLLGFVLASIFVYLRGKYNELYWKKRGVKFHGQNKFMGIFWDFITQNRPLFQIVRELYKQYPNEPAVGFGALFTPSLYVRDKNNVQFIMQSSSFVDRGFDYNDGDQLADNVLFMNGIRWKLMRQKMTPLFTPTKLKNMYYIMDKSGRDFIEYLEDNPEKRKGNTFDTLTTFCCAAIGGAVFGIGSKSTFESPFLECTRGAFYPTFWSNLRFSLSNLSPSLFKMLNLKFFKEYEEFFIGAMKQVFRQREQEGTKKHDFADICLSLQKSGEMKHESGFKMEPTDELLAAQGFFFFTAGVEPAATAVFGALIELGRHSEIQKKVQEEIDQVFEKYQNQLTADAVSEMEYLEKVLNESLRVHPPIGFLTRRCVEDTVLPVGNIKIEKGTKVYTPIYDYHHDPQYFKDPEVFDPERFTDEAKQEMACIGARYAKLQVKSGLAHILRNFDVKTEVHKGGIKFGKDQVQLRMKNVDVEYIPRKVKFS</sequence>
<dbReference type="PANTHER" id="PTHR24292">
    <property type="entry name" value="CYTOCHROME P450"/>
    <property type="match status" value="1"/>
</dbReference>
<dbReference type="InterPro" id="IPR002401">
    <property type="entry name" value="Cyt_P450_E_grp-I"/>
</dbReference>
<evidence type="ECO:0000256" key="15">
    <source>
        <dbReference type="ARBA" id="ARBA00047827"/>
    </source>
</evidence>
<evidence type="ECO:0000256" key="9">
    <source>
        <dbReference type="ARBA" id="ARBA00022824"/>
    </source>
</evidence>
<keyword evidence="8 16" id="KW-0479">Metal-binding</keyword>
<evidence type="ECO:0000256" key="4">
    <source>
        <dbReference type="ARBA" id="ARBA00004406"/>
    </source>
</evidence>
<dbReference type="GO" id="GO:0046872">
    <property type="term" value="F:metal ion binding"/>
    <property type="evidence" value="ECO:0007669"/>
    <property type="project" value="UniProtKB-KW"/>
</dbReference>
<evidence type="ECO:0000313" key="18">
    <source>
        <dbReference type="Proteomes" id="UP001549921"/>
    </source>
</evidence>
<evidence type="ECO:0000256" key="6">
    <source>
        <dbReference type="ARBA" id="ARBA00012109"/>
    </source>
</evidence>
<evidence type="ECO:0000256" key="2">
    <source>
        <dbReference type="ARBA" id="ARBA00003690"/>
    </source>
</evidence>
<evidence type="ECO:0000256" key="14">
    <source>
        <dbReference type="ARBA" id="ARBA00023136"/>
    </source>
</evidence>
<dbReference type="InterPro" id="IPR036396">
    <property type="entry name" value="Cyt_P450_sf"/>
</dbReference>
<dbReference type="Gene3D" id="1.10.630.10">
    <property type="entry name" value="Cytochrome P450"/>
    <property type="match status" value="1"/>
</dbReference>
<dbReference type="Pfam" id="PF00067">
    <property type="entry name" value="p450"/>
    <property type="match status" value="1"/>
</dbReference>
<dbReference type="AlphaFoldDB" id="A0ABD0TKH8"/>
<name>A0ABD0TKH8_LOXSC</name>
<dbReference type="EC" id="1.14.14.1" evidence="6"/>
<evidence type="ECO:0000256" key="16">
    <source>
        <dbReference type="PIRSR" id="PIRSR602401-1"/>
    </source>
</evidence>
<keyword evidence="9" id="KW-0256">Endoplasmic reticulum</keyword>
<dbReference type="SUPFAM" id="SSF48264">
    <property type="entry name" value="Cytochrome P450"/>
    <property type="match status" value="1"/>
</dbReference>
<feature type="binding site" description="axial binding residue" evidence="16">
    <location>
        <position position="427"/>
    </location>
    <ligand>
        <name>heme</name>
        <dbReference type="ChEBI" id="CHEBI:30413"/>
    </ligand>
    <ligandPart>
        <name>Fe</name>
        <dbReference type="ChEBI" id="CHEBI:18248"/>
    </ligandPart>
</feature>
<dbReference type="InterPro" id="IPR001128">
    <property type="entry name" value="Cyt_P450"/>
</dbReference>
<evidence type="ECO:0000256" key="10">
    <source>
        <dbReference type="ARBA" id="ARBA00022848"/>
    </source>
</evidence>
<keyword evidence="12 16" id="KW-0408">Iron</keyword>
<keyword evidence="14" id="KW-0472">Membrane</keyword>
<protein>
    <recommendedName>
        <fullName evidence="6">unspecific monooxygenase</fullName>
        <ecNumber evidence="6">1.14.14.1</ecNumber>
    </recommendedName>
</protein>
<comment type="cofactor">
    <cofactor evidence="1 16">
        <name>heme</name>
        <dbReference type="ChEBI" id="CHEBI:30413"/>
    </cofactor>
</comment>
<keyword evidence="11" id="KW-0560">Oxidoreductase</keyword>
<keyword evidence="10" id="KW-0492">Microsome</keyword>
<gene>
    <name evidence="17" type="ORF">ABMA28_011699</name>
</gene>
<comment type="catalytic activity">
    <reaction evidence="15">
        <text>an organic molecule + reduced [NADPH--hemoprotein reductase] + O2 = an alcohol + oxidized [NADPH--hemoprotein reductase] + H2O + H(+)</text>
        <dbReference type="Rhea" id="RHEA:17149"/>
        <dbReference type="Rhea" id="RHEA-COMP:11964"/>
        <dbReference type="Rhea" id="RHEA-COMP:11965"/>
        <dbReference type="ChEBI" id="CHEBI:15377"/>
        <dbReference type="ChEBI" id="CHEBI:15378"/>
        <dbReference type="ChEBI" id="CHEBI:15379"/>
        <dbReference type="ChEBI" id="CHEBI:30879"/>
        <dbReference type="ChEBI" id="CHEBI:57618"/>
        <dbReference type="ChEBI" id="CHEBI:58210"/>
        <dbReference type="ChEBI" id="CHEBI:142491"/>
        <dbReference type="EC" id="1.14.14.1"/>
    </reaction>
</comment>
<reference evidence="17 18" key="1">
    <citation type="submission" date="2024-06" db="EMBL/GenBank/DDBJ databases">
        <title>A chromosome-level genome assembly of beet webworm, Loxostege sticticalis.</title>
        <authorList>
            <person name="Zhang Y."/>
        </authorList>
    </citation>
    <scope>NUCLEOTIDE SEQUENCE [LARGE SCALE GENOMIC DNA]</scope>
    <source>
        <strain evidence="17">AQ028</strain>
        <tissue evidence="17">Male pupae</tissue>
    </source>
</reference>
<evidence type="ECO:0000256" key="11">
    <source>
        <dbReference type="ARBA" id="ARBA00023002"/>
    </source>
</evidence>
<evidence type="ECO:0000256" key="13">
    <source>
        <dbReference type="ARBA" id="ARBA00023033"/>
    </source>
</evidence>
<dbReference type="Proteomes" id="UP001549921">
    <property type="component" value="Unassembled WGS sequence"/>
</dbReference>
<organism evidence="17 18">
    <name type="scientific">Loxostege sticticalis</name>
    <name type="common">Beet webworm moth</name>
    <dbReference type="NCBI Taxonomy" id="481309"/>
    <lineage>
        <taxon>Eukaryota</taxon>
        <taxon>Metazoa</taxon>
        <taxon>Ecdysozoa</taxon>
        <taxon>Arthropoda</taxon>
        <taxon>Hexapoda</taxon>
        <taxon>Insecta</taxon>
        <taxon>Pterygota</taxon>
        <taxon>Neoptera</taxon>
        <taxon>Endopterygota</taxon>
        <taxon>Lepidoptera</taxon>
        <taxon>Glossata</taxon>
        <taxon>Ditrysia</taxon>
        <taxon>Pyraloidea</taxon>
        <taxon>Crambidae</taxon>
        <taxon>Pyraustinae</taxon>
        <taxon>Loxostege</taxon>
    </lineage>
</organism>
<dbReference type="EMBL" id="JBEDNZ010000003">
    <property type="protein sequence ID" value="KAL0849743.1"/>
    <property type="molecule type" value="Genomic_DNA"/>
</dbReference>
<evidence type="ECO:0000256" key="7">
    <source>
        <dbReference type="ARBA" id="ARBA00022617"/>
    </source>
</evidence>
<comment type="caution">
    <text evidence="17">The sequence shown here is derived from an EMBL/GenBank/DDBJ whole genome shotgun (WGS) entry which is preliminary data.</text>
</comment>
<evidence type="ECO:0000313" key="17">
    <source>
        <dbReference type="EMBL" id="KAL0849743.1"/>
    </source>
</evidence>
<evidence type="ECO:0000256" key="12">
    <source>
        <dbReference type="ARBA" id="ARBA00023004"/>
    </source>
</evidence>
<dbReference type="GO" id="GO:0016712">
    <property type="term" value="F:oxidoreductase activity, acting on paired donors, with incorporation or reduction of molecular oxygen, reduced flavin or flavoprotein as one donor, and incorporation of one atom of oxygen"/>
    <property type="evidence" value="ECO:0007669"/>
    <property type="project" value="UniProtKB-EC"/>
</dbReference>